<dbReference type="Gene3D" id="3.30.420.60">
    <property type="entry name" value="eRF1 domain 2"/>
    <property type="match status" value="1"/>
</dbReference>
<dbReference type="InterPro" id="IPR042226">
    <property type="entry name" value="eFR1_2_sf"/>
</dbReference>
<accession>A0ABT7WCT8</accession>
<protein>
    <recommendedName>
        <fullName evidence="3">Host attachment protein</fullName>
    </recommendedName>
</protein>
<dbReference type="EMBL" id="JAUDUY010000002">
    <property type="protein sequence ID" value="MDM9630713.1"/>
    <property type="molecule type" value="Genomic_DNA"/>
</dbReference>
<sequence length="134" mass="15273">MKQIGVWMDKKEAHVVSVSEGKTEMKNLASDLEFFNPKGGSRSKTRWGPQQVVHDSRYTERENHQLREYYDTLARELKDAEAIVLYGPAGTKADFKKRLDEAHPDIGMKVRDVLTADSMTPNQVKALILGYFES</sequence>
<gene>
    <name evidence="1" type="ORF">QU605_04480</name>
</gene>
<keyword evidence="2" id="KW-1185">Reference proteome</keyword>
<evidence type="ECO:0000313" key="1">
    <source>
        <dbReference type="EMBL" id="MDM9630713.1"/>
    </source>
</evidence>
<reference evidence="1" key="1">
    <citation type="submission" date="2023-06" db="EMBL/GenBank/DDBJ databases">
        <title>Robiginitalea aurantiacus sp. nov. and Algoriphagus sediminis sp. nov., isolated from coastal sediment.</title>
        <authorList>
            <person name="Zhou Z.Y."/>
            <person name="An J."/>
            <person name="Jia Y.W."/>
            <person name="Du Z.J."/>
        </authorList>
    </citation>
    <scope>NUCLEOTIDE SEQUENCE</scope>
    <source>
        <strain evidence="1">M39</strain>
    </source>
</reference>
<dbReference type="SUPFAM" id="SSF53137">
    <property type="entry name" value="Translational machinery components"/>
    <property type="match status" value="1"/>
</dbReference>
<dbReference type="Proteomes" id="UP001174839">
    <property type="component" value="Unassembled WGS sequence"/>
</dbReference>
<evidence type="ECO:0008006" key="3">
    <source>
        <dbReference type="Google" id="ProtNLM"/>
    </source>
</evidence>
<evidence type="ECO:0000313" key="2">
    <source>
        <dbReference type="Proteomes" id="UP001174839"/>
    </source>
</evidence>
<dbReference type="RefSeq" id="WP_289724082.1">
    <property type="nucleotide sequence ID" value="NZ_JAUDUY010000002.1"/>
</dbReference>
<organism evidence="1 2">
    <name type="scientific">Robiginitalea aurantiaca</name>
    <dbReference type="NCBI Taxonomy" id="3056915"/>
    <lineage>
        <taxon>Bacteria</taxon>
        <taxon>Pseudomonadati</taxon>
        <taxon>Bacteroidota</taxon>
        <taxon>Flavobacteriia</taxon>
        <taxon>Flavobacteriales</taxon>
        <taxon>Flavobacteriaceae</taxon>
        <taxon>Robiginitalea</taxon>
    </lineage>
</organism>
<comment type="caution">
    <text evidence="1">The sequence shown here is derived from an EMBL/GenBank/DDBJ whole genome shotgun (WGS) entry which is preliminary data.</text>
</comment>
<name>A0ABT7WCT8_9FLAO</name>
<proteinExistence type="predicted"/>